<dbReference type="KEGG" id="asz:ASN_521"/>
<evidence type="ECO:0000313" key="2">
    <source>
        <dbReference type="Proteomes" id="UP000056109"/>
    </source>
</evidence>
<reference evidence="2" key="1">
    <citation type="submission" date="2014-09" db="EMBL/GenBank/DDBJ databases">
        <authorList>
            <person name="Illeghems K.G."/>
        </authorList>
    </citation>
    <scope>NUCLEOTIDE SEQUENCE [LARGE SCALE GENOMIC DNA]</scope>
    <source>
        <strain evidence="2">108B</strain>
    </source>
</reference>
<keyword evidence="2" id="KW-1185">Reference proteome</keyword>
<protein>
    <submittedName>
        <fullName evidence="1">Uncharacterized protein</fullName>
    </submittedName>
</protein>
<sequence>MQDQLYLEDGIMPGRMTAGGRAWQLFTKKLRPHTKASAGV</sequence>
<accession>A0A0U5EV63</accession>
<dbReference type="EMBL" id="LN606600">
    <property type="protein sequence ID" value="CEF39937.1"/>
    <property type="molecule type" value="Genomic_DNA"/>
</dbReference>
<dbReference type="Proteomes" id="UP000056109">
    <property type="component" value="Chromosome I"/>
</dbReference>
<proteinExistence type="predicted"/>
<organism evidence="1 2">
    <name type="scientific">Acetobacter senegalensis</name>
    <dbReference type="NCBI Taxonomy" id="446692"/>
    <lineage>
        <taxon>Bacteria</taxon>
        <taxon>Pseudomonadati</taxon>
        <taxon>Pseudomonadota</taxon>
        <taxon>Alphaproteobacteria</taxon>
        <taxon>Acetobacterales</taxon>
        <taxon>Acetobacteraceae</taxon>
        <taxon>Acetobacter</taxon>
    </lineage>
</organism>
<evidence type="ECO:0000313" key="1">
    <source>
        <dbReference type="EMBL" id="CEF39937.1"/>
    </source>
</evidence>
<gene>
    <name evidence="1" type="ORF">ASN_521</name>
</gene>
<dbReference type="AlphaFoldDB" id="A0A0U5EV63"/>
<name>A0A0U5EV63_9PROT</name>
<dbReference type="PATRIC" id="fig|446692.3.peg.482"/>